<dbReference type="Pfam" id="PF01891">
    <property type="entry name" value="CbiM"/>
    <property type="match status" value="1"/>
</dbReference>
<feature type="transmembrane region" description="Helical" evidence="7">
    <location>
        <begin position="187"/>
        <end position="206"/>
    </location>
</feature>
<keyword evidence="9" id="KW-1185">Reference proteome</keyword>
<feature type="transmembrane region" description="Helical" evidence="7">
    <location>
        <begin position="41"/>
        <end position="59"/>
    </location>
</feature>
<dbReference type="AlphaFoldDB" id="A0A7R6P765"/>
<organism evidence="8 9">
    <name type="scientific">Neptunomonas japonica JAMM 1380</name>
    <dbReference type="NCBI Taxonomy" id="1441457"/>
    <lineage>
        <taxon>Bacteria</taxon>
        <taxon>Pseudomonadati</taxon>
        <taxon>Pseudomonadota</taxon>
        <taxon>Gammaproteobacteria</taxon>
        <taxon>Oceanospirillales</taxon>
        <taxon>Oceanospirillaceae</taxon>
        <taxon>Neptunomonas</taxon>
    </lineage>
</organism>
<gene>
    <name evidence="8" type="ORF">NEJAP_0547</name>
</gene>
<dbReference type="InterPro" id="IPR002751">
    <property type="entry name" value="CbiM/NikMN"/>
</dbReference>
<feature type="transmembrane region" description="Helical" evidence="7">
    <location>
        <begin position="138"/>
        <end position="167"/>
    </location>
</feature>
<dbReference type="KEGG" id="njp:NEJAP_0547"/>
<evidence type="ECO:0000256" key="4">
    <source>
        <dbReference type="ARBA" id="ARBA00022692"/>
    </source>
</evidence>
<sequence length="222" mass="25029">MNITDSLLSGSWLWIADILYLCALMFALWRSPWQVIVNNRGLQHLFCGATVLLLLMWSMRAGISPGLSIHFLGVTALTLILGWDLAILSGSLVLLGMTLMGKESWQGFAVNGLCLVVIPAFLTYWIHRLVDKKLPKNFFIYLFICGFMGAGVVIAVSGVAVSTILWLDGVYPWSKIQHEYINYLPLIMFPEGLMNGILMTGIMVFYPDWIRTFNARLYIDEQ</sequence>
<dbReference type="GO" id="GO:0000041">
    <property type="term" value="P:transition metal ion transport"/>
    <property type="evidence" value="ECO:0007669"/>
    <property type="project" value="InterPro"/>
</dbReference>
<dbReference type="EMBL" id="AP014546">
    <property type="protein sequence ID" value="BBB28504.1"/>
    <property type="molecule type" value="Genomic_DNA"/>
</dbReference>
<keyword evidence="6 7" id="KW-0472">Membrane</keyword>
<keyword evidence="4 7" id="KW-0812">Transmembrane</keyword>
<dbReference type="RefSeq" id="WP_201349197.1">
    <property type="nucleotide sequence ID" value="NZ_AP014546.1"/>
</dbReference>
<name>A0A7R6P765_9GAMM</name>
<reference evidence="8 9" key="1">
    <citation type="journal article" date="2008" name="Int. J. Syst. Evol. Microbiol.">
        <title>Neptunomonas japonica sp. nov., an Osedax japonicus symbiont-like bacterium isolated from sediment adjacent to sperm whale carcasses off Kagoshima, Japan.</title>
        <authorList>
            <person name="Miyazaki M."/>
            <person name="Nogi Y."/>
            <person name="Fujiwara Y."/>
            <person name="Kawato M."/>
            <person name="Kubokawa K."/>
            <person name="Horikoshi K."/>
        </authorList>
    </citation>
    <scope>NUCLEOTIDE SEQUENCE [LARGE SCALE GENOMIC DNA]</scope>
    <source>
        <strain evidence="8 9">JAMM 1380</strain>
    </source>
</reference>
<evidence type="ECO:0000256" key="5">
    <source>
        <dbReference type="ARBA" id="ARBA00022989"/>
    </source>
</evidence>
<evidence type="ECO:0000256" key="2">
    <source>
        <dbReference type="ARBA" id="ARBA00022448"/>
    </source>
</evidence>
<evidence type="ECO:0000256" key="3">
    <source>
        <dbReference type="ARBA" id="ARBA00022475"/>
    </source>
</evidence>
<keyword evidence="5 7" id="KW-1133">Transmembrane helix</keyword>
<feature type="transmembrane region" description="Helical" evidence="7">
    <location>
        <begin position="12"/>
        <end position="29"/>
    </location>
</feature>
<protein>
    <submittedName>
        <fullName evidence="8">Uncharacterized protein</fullName>
    </submittedName>
</protein>
<accession>A0A7R6P765</accession>
<proteinExistence type="predicted"/>
<comment type="subcellular location">
    <subcellularLocation>
        <location evidence="1">Cell membrane</location>
        <topology evidence="1">Multi-pass membrane protein</topology>
    </subcellularLocation>
</comment>
<feature type="transmembrane region" description="Helical" evidence="7">
    <location>
        <begin position="105"/>
        <end position="126"/>
    </location>
</feature>
<evidence type="ECO:0000313" key="8">
    <source>
        <dbReference type="EMBL" id="BBB28504.1"/>
    </source>
</evidence>
<evidence type="ECO:0000313" key="9">
    <source>
        <dbReference type="Proteomes" id="UP000595332"/>
    </source>
</evidence>
<evidence type="ECO:0000256" key="1">
    <source>
        <dbReference type="ARBA" id="ARBA00004651"/>
    </source>
</evidence>
<dbReference type="Proteomes" id="UP000595332">
    <property type="component" value="Chromosome"/>
</dbReference>
<evidence type="ECO:0000256" key="6">
    <source>
        <dbReference type="ARBA" id="ARBA00023136"/>
    </source>
</evidence>
<dbReference type="Gene3D" id="1.10.1760.20">
    <property type="match status" value="1"/>
</dbReference>
<dbReference type="GO" id="GO:0005886">
    <property type="term" value="C:plasma membrane"/>
    <property type="evidence" value="ECO:0007669"/>
    <property type="project" value="UniProtKB-SubCell"/>
</dbReference>
<evidence type="ECO:0000256" key="7">
    <source>
        <dbReference type="SAM" id="Phobius"/>
    </source>
</evidence>
<feature type="transmembrane region" description="Helical" evidence="7">
    <location>
        <begin position="71"/>
        <end position="99"/>
    </location>
</feature>
<keyword evidence="3" id="KW-1003">Cell membrane</keyword>
<keyword evidence="2" id="KW-0813">Transport</keyword>